<protein>
    <submittedName>
        <fullName evidence="2">Uncharacterized protein</fullName>
    </submittedName>
</protein>
<sequence>MRRDSSTWINPPTDNSPVLTPSRAALITNSSLESGPTPSFHECTPQRSSNELRNRDVARGPEVPQGPRCGKKTNKFNKIGPLLPPFLLSSGSLLFRS</sequence>
<evidence type="ECO:0000313" key="3">
    <source>
        <dbReference type="Proteomes" id="UP000886998"/>
    </source>
</evidence>
<reference evidence="2" key="1">
    <citation type="submission" date="2020-08" db="EMBL/GenBank/DDBJ databases">
        <title>Multicomponent nature underlies the extraordinary mechanical properties of spider dragline silk.</title>
        <authorList>
            <person name="Kono N."/>
            <person name="Nakamura H."/>
            <person name="Mori M."/>
            <person name="Yoshida Y."/>
            <person name="Ohtoshi R."/>
            <person name="Malay A.D."/>
            <person name="Moran D.A.P."/>
            <person name="Tomita M."/>
            <person name="Numata K."/>
            <person name="Arakawa K."/>
        </authorList>
    </citation>
    <scope>NUCLEOTIDE SEQUENCE</scope>
</reference>
<name>A0A8X6XEA5_9ARAC</name>
<accession>A0A8X6XEA5</accession>
<feature type="region of interest" description="Disordered" evidence="1">
    <location>
        <begin position="31"/>
        <end position="76"/>
    </location>
</feature>
<dbReference type="Proteomes" id="UP000886998">
    <property type="component" value="Unassembled WGS sequence"/>
</dbReference>
<dbReference type="OrthoDB" id="10497096at2759"/>
<feature type="region of interest" description="Disordered" evidence="1">
    <location>
        <begin position="1"/>
        <end position="20"/>
    </location>
</feature>
<organism evidence="2 3">
    <name type="scientific">Trichonephila inaurata madagascariensis</name>
    <dbReference type="NCBI Taxonomy" id="2747483"/>
    <lineage>
        <taxon>Eukaryota</taxon>
        <taxon>Metazoa</taxon>
        <taxon>Ecdysozoa</taxon>
        <taxon>Arthropoda</taxon>
        <taxon>Chelicerata</taxon>
        <taxon>Arachnida</taxon>
        <taxon>Araneae</taxon>
        <taxon>Araneomorphae</taxon>
        <taxon>Entelegynae</taxon>
        <taxon>Araneoidea</taxon>
        <taxon>Nephilidae</taxon>
        <taxon>Trichonephila</taxon>
        <taxon>Trichonephila inaurata</taxon>
    </lineage>
</organism>
<evidence type="ECO:0000256" key="1">
    <source>
        <dbReference type="SAM" id="MobiDB-lite"/>
    </source>
</evidence>
<comment type="caution">
    <text evidence="2">The sequence shown here is derived from an EMBL/GenBank/DDBJ whole genome shotgun (WGS) entry which is preliminary data.</text>
</comment>
<dbReference type="EMBL" id="BMAV01008056">
    <property type="protein sequence ID" value="GFY51411.1"/>
    <property type="molecule type" value="Genomic_DNA"/>
</dbReference>
<dbReference type="AlphaFoldDB" id="A0A8X6XEA5"/>
<keyword evidence="3" id="KW-1185">Reference proteome</keyword>
<proteinExistence type="predicted"/>
<feature type="compositionally biased region" description="Polar residues" evidence="1">
    <location>
        <begin position="1"/>
        <end position="19"/>
    </location>
</feature>
<feature type="compositionally biased region" description="Basic and acidic residues" evidence="1">
    <location>
        <begin position="50"/>
        <end position="59"/>
    </location>
</feature>
<evidence type="ECO:0000313" key="2">
    <source>
        <dbReference type="EMBL" id="GFY51411.1"/>
    </source>
</evidence>
<gene>
    <name evidence="2" type="ORF">TNIN_166151</name>
</gene>